<dbReference type="Proteomes" id="UP000009026">
    <property type="component" value="Chromosome"/>
</dbReference>
<dbReference type="Pfam" id="PF13490">
    <property type="entry name" value="zf-HC2"/>
    <property type="match status" value="1"/>
</dbReference>
<name>A0A0H4X5H8_9BACT</name>
<accession>A0A0H4X5H8</accession>
<dbReference type="InterPro" id="IPR041916">
    <property type="entry name" value="Anti_sigma_zinc_sf"/>
</dbReference>
<dbReference type="InterPro" id="IPR011990">
    <property type="entry name" value="TPR-like_helical_dom_sf"/>
</dbReference>
<reference evidence="2 3" key="1">
    <citation type="journal article" date="2016" name="PLoS ONE">
        <title>Complete Genome Sequence and Comparative Genomics of a Novel Myxobacterium Myxococcus hansupus.</title>
        <authorList>
            <person name="Sharma G."/>
            <person name="Narwani T."/>
            <person name="Subramanian S."/>
        </authorList>
    </citation>
    <scope>NUCLEOTIDE SEQUENCE [LARGE SCALE GENOMIC DNA]</scope>
    <source>
        <strain evidence="3">mixupus</strain>
    </source>
</reference>
<sequence length="468" mass="50301">MNTPCTKLHLFVDGELSAPDAEAFRQHLSRCAECEAGLRDVLQLELLAARALGGAEHAAPEPVPEKVTPLRPWLQRAARAVAPVALAAGLAAVGVFRYQVPAEAPADVWLAGADSRTLEARLSHPQADRFVPYEPMRGTSGAANPLPLRPLADLEEQQDFRGIAAAYALRGDWQQAEAFLSRAPASADKDNDRAVVALSGQRWEEALSLLGGALSQEPRHAQALWNRGLALRGLGLLKQAEASFRDVASLPGQEAGWKQSAERRAEELRALRDAEAARWQRQVRETWGQLAEGGAEASYLAAQQPAVARAALYEAVRAAPSADAVSALMPLATALDRLGGGTVLQDYVRDMAARDFSVRAPLALDYARLMKGEPMPGLLETLRASQETDLYVGALLHTGAAAKDAEALKALQRYAHGARDPWLNLLADRERARGEDAAGRAATAEQLLLATLRTCGAYNTLFPCSEIN</sequence>
<dbReference type="Gene3D" id="1.10.10.1320">
    <property type="entry name" value="Anti-sigma factor, zinc-finger domain"/>
    <property type="match status" value="1"/>
</dbReference>
<feature type="domain" description="Putative zinc-finger" evidence="1">
    <location>
        <begin position="7"/>
        <end position="34"/>
    </location>
</feature>
<protein>
    <submittedName>
        <fullName evidence="2">Tetratricopeptide repeat protein</fullName>
    </submittedName>
</protein>
<dbReference type="eggNOG" id="COG0457">
    <property type="taxonomic scope" value="Bacteria"/>
</dbReference>
<dbReference type="STRING" id="1297742.A176_006030"/>
<dbReference type="AlphaFoldDB" id="A0A0H4X5H8"/>
<dbReference type="RefSeq" id="WP_002635704.1">
    <property type="nucleotide sequence ID" value="NZ_CP012109.1"/>
</dbReference>
<proteinExistence type="predicted"/>
<dbReference type="Gene3D" id="1.25.40.10">
    <property type="entry name" value="Tetratricopeptide repeat domain"/>
    <property type="match status" value="1"/>
</dbReference>
<dbReference type="EMBL" id="CP012109">
    <property type="protein sequence ID" value="AKQ69118.1"/>
    <property type="molecule type" value="Genomic_DNA"/>
</dbReference>
<keyword evidence="3" id="KW-1185">Reference proteome</keyword>
<evidence type="ECO:0000259" key="1">
    <source>
        <dbReference type="Pfam" id="PF13490"/>
    </source>
</evidence>
<dbReference type="PATRIC" id="fig|1297742.4.peg.6122"/>
<organism evidence="2 3">
    <name type="scientific">Pseudomyxococcus hansupus</name>
    <dbReference type="NCBI Taxonomy" id="1297742"/>
    <lineage>
        <taxon>Bacteria</taxon>
        <taxon>Pseudomonadati</taxon>
        <taxon>Myxococcota</taxon>
        <taxon>Myxococcia</taxon>
        <taxon>Myxococcales</taxon>
        <taxon>Cystobacterineae</taxon>
        <taxon>Myxococcaceae</taxon>
        <taxon>Pseudomyxococcus</taxon>
    </lineage>
</organism>
<evidence type="ECO:0000313" key="2">
    <source>
        <dbReference type="EMBL" id="AKQ69118.1"/>
    </source>
</evidence>
<gene>
    <name evidence="2" type="ORF">A176_006030</name>
</gene>
<dbReference type="OrthoDB" id="5526017at2"/>
<dbReference type="KEGG" id="mym:A176_006030"/>
<dbReference type="SUPFAM" id="SSF48452">
    <property type="entry name" value="TPR-like"/>
    <property type="match status" value="1"/>
</dbReference>
<dbReference type="InterPro" id="IPR027383">
    <property type="entry name" value="Znf_put"/>
</dbReference>
<evidence type="ECO:0000313" key="3">
    <source>
        <dbReference type="Proteomes" id="UP000009026"/>
    </source>
</evidence>